<reference evidence="1" key="1">
    <citation type="submission" date="2015-06" db="EMBL/GenBank/DDBJ databases">
        <authorList>
            <person name="Joergensen T."/>
        </authorList>
    </citation>
    <scope>NUCLEOTIDE SEQUENCE</scope>
    <source>
        <strain evidence="1">RGFK1404</strain>
    </source>
</reference>
<accession>A0A0H5Q569</accession>
<evidence type="ECO:0000313" key="1">
    <source>
        <dbReference type="EMBL" id="CRY97176.1"/>
    </source>
</evidence>
<dbReference type="AlphaFoldDB" id="A0A0H5Q569"/>
<name>A0A0H5Q569_9ZZZZ</name>
<protein>
    <submittedName>
        <fullName evidence="1">Uncharacterized protein</fullName>
    </submittedName>
</protein>
<reference evidence="1" key="2">
    <citation type="submission" date="2015-07" db="EMBL/GenBank/DDBJ databases">
        <title>Plasmids, circular viruses and viroids from rat gut.</title>
        <authorList>
            <person name="Jorgensen T.J."/>
            <person name="Hansen M.A."/>
            <person name="Xu Z."/>
            <person name="Tabak M.A."/>
            <person name="Sorensen S.J."/>
            <person name="Hansen L.H."/>
        </authorList>
    </citation>
    <scope>NUCLEOTIDE SEQUENCE</scope>
    <source>
        <strain evidence="1">RGFK1404</strain>
    </source>
</reference>
<dbReference type="EMBL" id="LN853954">
    <property type="protein sequence ID" value="CRY97176.1"/>
    <property type="molecule type" value="Genomic_DNA"/>
</dbReference>
<sequence>MPLFRHVASGASPGEQWTFTLHTTGAGDLTSAQATWESATAALWVDQLDALISTDVVMTEVTTASLDEGTGGQISRLGTGVDYPGVSESEMLPFQCALVISTRSALATRSGRGRFYLPPIAEGNTVGGRLSSTAQAAVVTAGSQFFAALATGGLEPVILNRSTLAQTTITQFDVGDIIDTQRRRRNGLIEARTTASV</sequence>
<proteinExistence type="predicted"/>
<organism evidence="1">
    <name type="scientific">uncultured prokaryote</name>
    <dbReference type="NCBI Taxonomy" id="198431"/>
    <lineage>
        <taxon>unclassified sequences</taxon>
        <taxon>environmental samples</taxon>
    </lineage>
</organism>